<dbReference type="GO" id="GO:0003700">
    <property type="term" value="F:DNA-binding transcription factor activity"/>
    <property type="evidence" value="ECO:0007669"/>
    <property type="project" value="TreeGrafter"/>
</dbReference>
<sequence length="116" mass="13175">MEWTERGDYFMTEFDLFARIRQLCLERNWSYYQLSKASGLTYSTISTLLNRQTLPSLTTLNKICHGFGISLADFFSTDADSSMSAEEIQCLALFSSLSPEDQQLALAYMKGLTKSL</sequence>
<dbReference type="Gene3D" id="1.10.260.40">
    <property type="entry name" value="lambda repressor-like DNA-binding domains"/>
    <property type="match status" value="1"/>
</dbReference>
<evidence type="ECO:0000313" key="3">
    <source>
        <dbReference type="EMBL" id="HJC66001.1"/>
    </source>
</evidence>
<dbReference type="AlphaFoldDB" id="A0A9D2PSQ6"/>
<keyword evidence="1" id="KW-0238">DNA-binding</keyword>
<evidence type="ECO:0000259" key="2">
    <source>
        <dbReference type="PROSITE" id="PS50943"/>
    </source>
</evidence>
<dbReference type="EMBL" id="DWWB01000022">
    <property type="protein sequence ID" value="HJC66001.1"/>
    <property type="molecule type" value="Genomic_DNA"/>
</dbReference>
<comment type="caution">
    <text evidence="3">The sequence shown here is derived from an EMBL/GenBank/DDBJ whole genome shotgun (WGS) entry which is preliminary data.</text>
</comment>
<dbReference type="CDD" id="cd00093">
    <property type="entry name" value="HTH_XRE"/>
    <property type="match status" value="1"/>
</dbReference>
<reference evidence="3" key="2">
    <citation type="submission" date="2021-04" db="EMBL/GenBank/DDBJ databases">
        <authorList>
            <person name="Gilroy R."/>
        </authorList>
    </citation>
    <scope>NUCLEOTIDE SEQUENCE</scope>
    <source>
        <strain evidence="3">CHK198-12963</strain>
    </source>
</reference>
<protein>
    <submittedName>
        <fullName evidence="3">Helix-turn-helix transcriptional regulator</fullName>
    </submittedName>
</protein>
<dbReference type="InterPro" id="IPR050807">
    <property type="entry name" value="TransReg_Diox_bact_type"/>
</dbReference>
<accession>A0A9D2PSQ6</accession>
<dbReference type="Proteomes" id="UP000823863">
    <property type="component" value="Unassembled WGS sequence"/>
</dbReference>
<dbReference type="PANTHER" id="PTHR46797:SF1">
    <property type="entry name" value="METHYLPHOSPHONATE SYNTHASE"/>
    <property type="match status" value="1"/>
</dbReference>
<dbReference type="SMART" id="SM00530">
    <property type="entry name" value="HTH_XRE"/>
    <property type="match status" value="1"/>
</dbReference>
<dbReference type="GO" id="GO:0005829">
    <property type="term" value="C:cytosol"/>
    <property type="evidence" value="ECO:0007669"/>
    <property type="project" value="TreeGrafter"/>
</dbReference>
<dbReference type="Pfam" id="PF13443">
    <property type="entry name" value="HTH_26"/>
    <property type="match status" value="1"/>
</dbReference>
<dbReference type="InterPro" id="IPR010982">
    <property type="entry name" value="Lambda_DNA-bd_dom_sf"/>
</dbReference>
<name>A0A9D2PSQ6_9FIRM</name>
<dbReference type="GO" id="GO:0003677">
    <property type="term" value="F:DNA binding"/>
    <property type="evidence" value="ECO:0007669"/>
    <property type="project" value="UniProtKB-KW"/>
</dbReference>
<dbReference type="InterPro" id="IPR001387">
    <property type="entry name" value="Cro/C1-type_HTH"/>
</dbReference>
<organism evidence="3 4">
    <name type="scientific">Candidatus Enterocloster excrementigallinarum</name>
    <dbReference type="NCBI Taxonomy" id="2838558"/>
    <lineage>
        <taxon>Bacteria</taxon>
        <taxon>Bacillati</taxon>
        <taxon>Bacillota</taxon>
        <taxon>Clostridia</taxon>
        <taxon>Lachnospirales</taxon>
        <taxon>Lachnospiraceae</taxon>
        <taxon>Enterocloster</taxon>
    </lineage>
</organism>
<proteinExistence type="predicted"/>
<evidence type="ECO:0000313" key="4">
    <source>
        <dbReference type="Proteomes" id="UP000823863"/>
    </source>
</evidence>
<reference evidence="3" key="1">
    <citation type="journal article" date="2021" name="PeerJ">
        <title>Extensive microbial diversity within the chicken gut microbiome revealed by metagenomics and culture.</title>
        <authorList>
            <person name="Gilroy R."/>
            <person name="Ravi A."/>
            <person name="Getino M."/>
            <person name="Pursley I."/>
            <person name="Horton D.L."/>
            <person name="Alikhan N.F."/>
            <person name="Baker D."/>
            <person name="Gharbi K."/>
            <person name="Hall N."/>
            <person name="Watson M."/>
            <person name="Adriaenssens E.M."/>
            <person name="Foster-Nyarko E."/>
            <person name="Jarju S."/>
            <person name="Secka A."/>
            <person name="Antonio M."/>
            <person name="Oren A."/>
            <person name="Chaudhuri R.R."/>
            <person name="La Ragione R."/>
            <person name="Hildebrand F."/>
            <person name="Pallen M.J."/>
        </authorList>
    </citation>
    <scope>NUCLEOTIDE SEQUENCE</scope>
    <source>
        <strain evidence="3">CHK198-12963</strain>
    </source>
</reference>
<dbReference type="SUPFAM" id="SSF47413">
    <property type="entry name" value="lambda repressor-like DNA-binding domains"/>
    <property type="match status" value="1"/>
</dbReference>
<evidence type="ECO:0000256" key="1">
    <source>
        <dbReference type="ARBA" id="ARBA00023125"/>
    </source>
</evidence>
<feature type="domain" description="HTH cro/C1-type" evidence="2">
    <location>
        <begin position="20"/>
        <end position="74"/>
    </location>
</feature>
<gene>
    <name evidence="3" type="ORF">H9931_04680</name>
</gene>
<dbReference type="PROSITE" id="PS50943">
    <property type="entry name" value="HTH_CROC1"/>
    <property type="match status" value="1"/>
</dbReference>
<dbReference type="PANTHER" id="PTHR46797">
    <property type="entry name" value="HTH-TYPE TRANSCRIPTIONAL REGULATOR"/>
    <property type="match status" value="1"/>
</dbReference>